<keyword evidence="4" id="KW-0564">Palmitate</keyword>
<keyword evidence="5" id="KW-0449">Lipoprotein</keyword>
<gene>
    <name evidence="8" type="ORF">KCTCHS21_36970</name>
</gene>
<dbReference type="AlphaFoldDB" id="A0A3T1D8G3"/>
<evidence type="ECO:0000256" key="3">
    <source>
        <dbReference type="ARBA" id="ARBA00023136"/>
    </source>
</evidence>
<feature type="region of interest" description="Disordered" evidence="6">
    <location>
        <begin position="24"/>
        <end position="61"/>
    </location>
</feature>
<dbReference type="InterPro" id="IPR006059">
    <property type="entry name" value="SBP"/>
</dbReference>
<dbReference type="Pfam" id="PF01547">
    <property type="entry name" value="SBP_bac_1"/>
    <property type="match status" value="1"/>
</dbReference>
<evidence type="ECO:0000313" key="8">
    <source>
        <dbReference type="EMBL" id="BBI34298.1"/>
    </source>
</evidence>
<dbReference type="InterPro" id="IPR050490">
    <property type="entry name" value="Bact_solute-bd_prot1"/>
</dbReference>
<proteinExistence type="predicted"/>
<feature type="chain" id="PRO_5038405627" description="ABC transporter substrate-binding protein" evidence="7">
    <location>
        <begin position="20"/>
        <end position="476"/>
    </location>
</feature>
<dbReference type="EMBL" id="AP019400">
    <property type="protein sequence ID" value="BBI34298.1"/>
    <property type="molecule type" value="Genomic_DNA"/>
</dbReference>
<evidence type="ECO:0000256" key="2">
    <source>
        <dbReference type="ARBA" id="ARBA00022729"/>
    </source>
</evidence>
<feature type="signal peptide" evidence="7">
    <location>
        <begin position="1"/>
        <end position="19"/>
    </location>
</feature>
<dbReference type="RefSeq" id="WP_130611398.1">
    <property type="nucleotide sequence ID" value="NZ_AP019400.1"/>
</dbReference>
<evidence type="ECO:0000313" key="9">
    <source>
        <dbReference type="Proteomes" id="UP000289856"/>
    </source>
</evidence>
<dbReference type="Gene3D" id="3.40.190.10">
    <property type="entry name" value="Periplasmic binding protein-like II"/>
    <property type="match status" value="1"/>
</dbReference>
<dbReference type="PROSITE" id="PS51257">
    <property type="entry name" value="PROKAR_LIPOPROTEIN"/>
    <property type="match status" value="1"/>
</dbReference>
<keyword evidence="1" id="KW-1003">Cell membrane</keyword>
<evidence type="ECO:0000256" key="6">
    <source>
        <dbReference type="SAM" id="MobiDB-lite"/>
    </source>
</evidence>
<dbReference type="SUPFAM" id="SSF53850">
    <property type="entry name" value="Periplasmic binding protein-like II"/>
    <property type="match status" value="1"/>
</dbReference>
<sequence length="476" mass="53542">MKRTLFILFTLICIIMATACSNDGNRSGNENVTTTPNVGETPKDGQTTEPPAKGGTVGAPSTTEKKTVVFSTFFPDEFFKEAKKRYETKHPNITIELKSVSTDDAQLEENLEKFVKTTNTAMLSGKGPDLMEMDQLPSGDYIKKHLLTDMSDLMDNDPTFKKDNYFTNVLDGLKVNGGNYGMPMGFFVFALLGNETFIEKSGVKFDDKHWNWSQFASVAKELVKNADKDHQFALGRSLPEYMITQRVNDQFSTFVDQVNGKANFDSVAFTDLLKEVKSLFDDKIISQEMGFPIFNEAQINSPADYIRELKQSEFFPNNLAYKSKLYFKPNANGQQTGSFFRTYKTIGLNDRSAVKAEAWDFLKFMLSDEMQDKSKGAGFPLNKASYKKTAQDLLKIGKVESVQPIGPMKGKVFDITQKDIDDLDKFLTGAIYPVQFKPSKIDEILREESQAYYSGQKSPEAVAKLIQNRVTSILNE</sequence>
<accession>A0A3T1D8G3</accession>
<evidence type="ECO:0000256" key="7">
    <source>
        <dbReference type="SAM" id="SignalP"/>
    </source>
</evidence>
<reference evidence="8 9" key="1">
    <citation type="submission" date="2019-01" db="EMBL/GenBank/DDBJ databases">
        <title>Complete genome sequence of Cohnella hallensis HS21 isolated from Korean fir (Abies koreana) rhizospheric soil.</title>
        <authorList>
            <person name="Jiang L."/>
            <person name="Kang S.W."/>
            <person name="Kim S."/>
            <person name="Jung J."/>
            <person name="Kim C.Y."/>
            <person name="Kim D.H."/>
            <person name="Kim S.W."/>
            <person name="Lee J."/>
        </authorList>
    </citation>
    <scope>NUCLEOTIDE SEQUENCE [LARGE SCALE GENOMIC DNA]</scope>
    <source>
        <strain evidence="8 9">HS21</strain>
    </source>
</reference>
<evidence type="ECO:0008006" key="10">
    <source>
        <dbReference type="Google" id="ProtNLM"/>
    </source>
</evidence>
<dbReference type="Proteomes" id="UP000289856">
    <property type="component" value="Chromosome"/>
</dbReference>
<keyword evidence="3" id="KW-0472">Membrane</keyword>
<evidence type="ECO:0000256" key="1">
    <source>
        <dbReference type="ARBA" id="ARBA00022475"/>
    </source>
</evidence>
<feature type="compositionally biased region" description="Polar residues" evidence="6">
    <location>
        <begin position="24"/>
        <end position="49"/>
    </location>
</feature>
<evidence type="ECO:0000256" key="5">
    <source>
        <dbReference type="ARBA" id="ARBA00023288"/>
    </source>
</evidence>
<dbReference type="PANTHER" id="PTHR43649">
    <property type="entry name" value="ARABINOSE-BINDING PROTEIN-RELATED"/>
    <property type="match status" value="1"/>
</dbReference>
<evidence type="ECO:0000256" key="4">
    <source>
        <dbReference type="ARBA" id="ARBA00023139"/>
    </source>
</evidence>
<keyword evidence="9" id="KW-1185">Reference proteome</keyword>
<dbReference type="PANTHER" id="PTHR43649:SF33">
    <property type="entry name" value="POLYGALACTURONAN_RHAMNOGALACTURONAN-BINDING PROTEIN YTCQ"/>
    <property type="match status" value="1"/>
</dbReference>
<dbReference type="KEGG" id="cohn:KCTCHS21_36970"/>
<keyword evidence="2 7" id="KW-0732">Signal</keyword>
<name>A0A3T1D8G3_9BACL</name>
<dbReference type="OrthoDB" id="1992988at2"/>
<protein>
    <recommendedName>
        <fullName evidence="10">ABC transporter substrate-binding protein</fullName>
    </recommendedName>
</protein>
<organism evidence="8 9">
    <name type="scientific">Cohnella abietis</name>
    <dbReference type="NCBI Taxonomy" id="2507935"/>
    <lineage>
        <taxon>Bacteria</taxon>
        <taxon>Bacillati</taxon>
        <taxon>Bacillota</taxon>
        <taxon>Bacilli</taxon>
        <taxon>Bacillales</taxon>
        <taxon>Paenibacillaceae</taxon>
        <taxon>Cohnella</taxon>
    </lineage>
</organism>